<dbReference type="PANTHER" id="PTHR30050:SF5">
    <property type="entry name" value="DNAA REGULATORY INACTIVATOR HDA"/>
    <property type="match status" value="1"/>
</dbReference>
<name>A0A127M3C0_9GAMM</name>
<evidence type="ECO:0000313" key="4">
    <source>
        <dbReference type="Proteomes" id="UP000074119"/>
    </source>
</evidence>
<dbReference type="InterPro" id="IPR027417">
    <property type="entry name" value="P-loop_NTPase"/>
</dbReference>
<dbReference type="Pfam" id="PF22688">
    <property type="entry name" value="Hda_lid"/>
    <property type="match status" value="1"/>
</dbReference>
<dbReference type="KEGG" id="zal:AZF00_05150"/>
<dbReference type="Gene3D" id="3.40.50.300">
    <property type="entry name" value="P-loop containing nucleotide triphosphate hydrolases"/>
    <property type="match status" value="1"/>
</dbReference>
<feature type="domain" description="Hda lid" evidence="2">
    <location>
        <begin position="166"/>
        <end position="229"/>
    </location>
</feature>
<dbReference type="Proteomes" id="UP000074119">
    <property type="component" value="Chromosome"/>
</dbReference>
<reference evidence="3 4" key="1">
    <citation type="submission" date="2015-12" db="EMBL/GenBank/DDBJ databases">
        <authorList>
            <person name="Shamseldin A."/>
            <person name="Moawad H."/>
            <person name="Abd El-Rahim W.M."/>
            <person name="Sadowsky M.J."/>
        </authorList>
    </citation>
    <scope>NUCLEOTIDE SEQUENCE [LARGE SCALE GENOMIC DNA]</scope>
    <source>
        <strain evidence="3 4">SM2</strain>
    </source>
</reference>
<organism evidence="3 4">
    <name type="scientific">Zhongshania aliphaticivorans</name>
    <dbReference type="NCBI Taxonomy" id="1470434"/>
    <lineage>
        <taxon>Bacteria</taxon>
        <taxon>Pseudomonadati</taxon>
        <taxon>Pseudomonadota</taxon>
        <taxon>Gammaproteobacteria</taxon>
        <taxon>Cellvibrionales</taxon>
        <taxon>Spongiibacteraceae</taxon>
        <taxon>Zhongshania</taxon>
    </lineage>
</organism>
<evidence type="ECO:0000313" key="3">
    <source>
        <dbReference type="EMBL" id="AMO67720.1"/>
    </source>
</evidence>
<dbReference type="Pfam" id="PF00308">
    <property type="entry name" value="Bac_DnaA"/>
    <property type="match status" value="1"/>
</dbReference>
<sequence>MASQQLPLALKLDNDATFDNFYIADEHRLLLNQLRQQAMAQGEKWIYLSGGVGRSHLLQACCHLADANGLYARYIPLADVVDYEPEALLEGSEYLDLLCLDDLDVVAGRPNWERALFNCYNQMLTTGARMLVASAKPIVQQGIALADLHSRLQSFSVYLLRDSDEATRLAAFQFRARLRGISISDAVAEYIYMRCQRDLASLFGILNTLDQVSLVEQRKLTIPFIKKVMEW</sequence>
<evidence type="ECO:0000259" key="2">
    <source>
        <dbReference type="Pfam" id="PF22688"/>
    </source>
</evidence>
<dbReference type="InterPro" id="IPR055199">
    <property type="entry name" value="Hda_lid"/>
</dbReference>
<evidence type="ECO:0000259" key="1">
    <source>
        <dbReference type="Pfam" id="PF00308"/>
    </source>
</evidence>
<feature type="domain" description="Chromosomal replication initiator protein DnaA ATPAse" evidence="1">
    <location>
        <begin position="12"/>
        <end position="153"/>
    </location>
</feature>
<dbReference type="Gene3D" id="1.10.8.60">
    <property type="match status" value="1"/>
</dbReference>
<dbReference type="RefSeq" id="WP_008246494.1">
    <property type="nucleotide sequence ID" value="NZ_CP014544.1"/>
</dbReference>
<dbReference type="AlphaFoldDB" id="A0A127M3C0"/>
<dbReference type="SUPFAM" id="SSF52540">
    <property type="entry name" value="P-loop containing nucleoside triphosphate hydrolases"/>
    <property type="match status" value="1"/>
</dbReference>
<dbReference type="EMBL" id="CP014544">
    <property type="protein sequence ID" value="AMO67720.1"/>
    <property type="molecule type" value="Genomic_DNA"/>
</dbReference>
<dbReference type="GO" id="GO:0032297">
    <property type="term" value="P:negative regulation of DNA-templated DNA replication initiation"/>
    <property type="evidence" value="ECO:0007669"/>
    <property type="project" value="InterPro"/>
</dbReference>
<dbReference type="STRING" id="1470434.AZF00_05150"/>
<protein>
    <submittedName>
        <fullName evidence="3">Uncharacterized protein</fullName>
    </submittedName>
</protein>
<proteinExistence type="predicted"/>
<dbReference type="GO" id="GO:0006270">
    <property type="term" value="P:DNA replication initiation"/>
    <property type="evidence" value="ECO:0007669"/>
    <property type="project" value="TreeGrafter"/>
</dbReference>
<dbReference type="InterPro" id="IPR017788">
    <property type="entry name" value="Hda"/>
</dbReference>
<dbReference type="NCBIfam" id="TIGR03420">
    <property type="entry name" value="DnaA_homol_Hda"/>
    <property type="match status" value="1"/>
</dbReference>
<dbReference type="InterPro" id="IPR013317">
    <property type="entry name" value="DnaA_dom"/>
</dbReference>
<accession>A0A127M3C0</accession>
<gene>
    <name evidence="3" type="ORF">AZF00_05150</name>
</gene>
<dbReference type="PANTHER" id="PTHR30050">
    <property type="entry name" value="CHROMOSOMAL REPLICATION INITIATOR PROTEIN DNAA"/>
    <property type="match status" value="1"/>
</dbReference>